<organism evidence="2 3">
    <name type="scientific">Cohnella rhizosphaerae</name>
    <dbReference type="NCBI Taxonomy" id="1457232"/>
    <lineage>
        <taxon>Bacteria</taxon>
        <taxon>Bacillati</taxon>
        <taxon>Bacillota</taxon>
        <taxon>Bacilli</taxon>
        <taxon>Bacillales</taxon>
        <taxon>Paenibacillaceae</taxon>
        <taxon>Cohnella</taxon>
    </lineage>
</organism>
<dbReference type="Gene3D" id="3.40.50.10490">
    <property type="entry name" value="Glucose-6-phosphate isomerase like protein, domain 1"/>
    <property type="match status" value="1"/>
</dbReference>
<dbReference type="InterPro" id="IPR001347">
    <property type="entry name" value="SIS_dom"/>
</dbReference>
<protein>
    <submittedName>
        <fullName evidence="2">SIS domain-containing protein</fullName>
    </submittedName>
</protein>
<sequence>MNVWHHLFARYPELRTLEEALDASLRICLGVYRGGGKLLLCGNGGSAADCDHIVGELMKGFMKKRPLPADACARFEAALPGEGRRLAERLQASLPAISLSAHAALCTAVANDMDAELVYAQQVLGYAGSGDALIAISTSGNSANVVRAAQAAKAAGIPVIGFTGRSGGKLAALCDAAIAVPADTTPDVQERHLPVYHALCIAIEEALFAS</sequence>
<dbReference type="AlphaFoldDB" id="A0A9X4KYR9"/>
<dbReference type="PANTHER" id="PTHR30390:SF6">
    <property type="entry name" value="DNAA INITIATOR-ASSOCIATING PROTEIN DIAA"/>
    <property type="match status" value="1"/>
</dbReference>
<dbReference type="InterPro" id="IPR035461">
    <property type="entry name" value="GmhA/DiaA"/>
</dbReference>
<dbReference type="RefSeq" id="WP_277537884.1">
    <property type="nucleotide sequence ID" value="NZ_JAPDIA010000008.1"/>
</dbReference>
<dbReference type="GO" id="GO:0097367">
    <property type="term" value="F:carbohydrate derivative binding"/>
    <property type="evidence" value="ECO:0007669"/>
    <property type="project" value="InterPro"/>
</dbReference>
<dbReference type="Pfam" id="PF13580">
    <property type="entry name" value="SIS_2"/>
    <property type="match status" value="2"/>
</dbReference>
<evidence type="ECO:0000259" key="1">
    <source>
        <dbReference type="PROSITE" id="PS51464"/>
    </source>
</evidence>
<name>A0A9X4KYR9_9BACL</name>
<evidence type="ECO:0000313" key="3">
    <source>
        <dbReference type="Proteomes" id="UP001153404"/>
    </source>
</evidence>
<keyword evidence="3" id="KW-1185">Reference proteome</keyword>
<dbReference type="SUPFAM" id="SSF53697">
    <property type="entry name" value="SIS domain"/>
    <property type="match status" value="1"/>
</dbReference>
<dbReference type="GO" id="GO:1901135">
    <property type="term" value="P:carbohydrate derivative metabolic process"/>
    <property type="evidence" value="ECO:0007669"/>
    <property type="project" value="InterPro"/>
</dbReference>
<gene>
    <name evidence="2" type="ORF">OMP40_33930</name>
</gene>
<proteinExistence type="predicted"/>
<dbReference type="PROSITE" id="PS51464">
    <property type="entry name" value="SIS"/>
    <property type="match status" value="1"/>
</dbReference>
<comment type="caution">
    <text evidence="2">The sequence shown here is derived from an EMBL/GenBank/DDBJ whole genome shotgun (WGS) entry which is preliminary data.</text>
</comment>
<dbReference type="CDD" id="cd05006">
    <property type="entry name" value="SIS_GmhA"/>
    <property type="match status" value="1"/>
</dbReference>
<accession>A0A9X4KYR9</accession>
<evidence type="ECO:0000313" key="2">
    <source>
        <dbReference type="EMBL" id="MDG0813735.1"/>
    </source>
</evidence>
<feature type="domain" description="SIS" evidence="1">
    <location>
        <begin position="28"/>
        <end position="209"/>
    </location>
</feature>
<reference evidence="2" key="1">
    <citation type="submission" date="2022-10" db="EMBL/GenBank/DDBJ databases">
        <title>Comparative genomic analysis of Cohnella hashimotonis sp. nov., isolated from the International Space Station.</title>
        <authorList>
            <person name="Simpson A."/>
            <person name="Venkateswaran K."/>
        </authorList>
    </citation>
    <scope>NUCLEOTIDE SEQUENCE</scope>
    <source>
        <strain evidence="2">DSM 28161</strain>
    </source>
</reference>
<dbReference type="EMBL" id="JAPDIA010000008">
    <property type="protein sequence ID" value="MDG0813735.1"/>
    <property type="molecule type" value="Genomic_DNA"/>
</dbReference>
<dbReference type="Proteomes" id="UP001153404">
    <property type="component" value="Unassembled WGS sequence"/>
</dbReference>
<dbReference type="PANTHER" id="PTHR30390">
    <property type="entry name" value="SEDOHEPTULOSE 7-PHOSPHATE ISOMERASE / DNAA INITIATOR-ASSOCIATING FACTOR FOR REPLICATION INITIATION"/>
    <property type="match status" value="1"/>
</dbReference>
<dbReference type="InterPro" id="IPR046348">
    <property type="entry name" value="SIS_dom_sf"/>
</dbReference>
<dbReference type="InterPro" id="IPR050099">
    <property type="entry name" value="SIS_GmhA/DiaA_subfam"/>
</dbReference>